<evidence type="ECO:0000259" key="1">
    <source>
        <dbReference type="Pfam" id="PF07727"/>
    </source>
</evidence>
<reference evidence="2 3" key="1">
    <citation type="submission" date="2019-07" db="EMBL/GenBank/DDBJ databases">
        <title>Genome assembly of two rare yeast pathogens: Diutina rugosa and Trichomonascus ciferrii.</title>
        <authorList>
            <person name="Mixao V."/>
            <person name="Saus E."/>
            <person name="Hansen A."/>
            <person name="Lass-Flor C."/>
            <person name="Gabaldon T."/>
        </authorList>
    </citation>
    <scope>NUCLEOTIDE SEQUENCE [LARGE SCALE GENOMIC DNA]</scope>
    <source>
        <strain evidence="2 3">CBS 613</strain>
    </source>
</reference>
<accession>A0A642ULD3</accession>
<evidence type="ECO:0000313" key="3">
    <source>
        <dbReference type="Proteomes" id="UP000449547"/>
    </source>
</evidence>
<evidence type="ECO:0000313" key="2">
    <source>
        <dbReference type="EMBL" id="KAA8897549.1"/>
    </source>
</evidence>
<feature type="domain" description="Reverse transcriptase Ty1/copia-type" evidence="1">
    <location>
        <begin position="69"/>
        <end position="260"/>
    </location>
</feature>
<comment type="caution">
    <text evidence="2">The sequence shown here is derived from an EMBL/GenBank/DDBJ whole genome shotgun (WGS) entry which is preliminary data.</text>
</comment>
<dbReference type="EMBL" id="SWFT01000155">
    <property type="protein sequence ID" value="KAA8897549.1"/>
    <property type="molecule type" value="Genomic_DNA"/>
</dbReference>
<dbReference type="Pfam" id="PF07727">
    <property type="entry name" value="RVT_2"/>
    <property type="match status" value="1"/>
</dbReference>
<gene>
    <name evidence="2" type="ORF">DIURU_005148</name>
</gene>
<sequence length="495" mass="56845">MSWKEREQAAIERFQVLSQSESIDPTTAEGRRKLRRAVRLQWRRHDRPNGEQRYLLTAPPLARLESTTDDNSVPVLTREMMRFVLSYAVDHRFEIRHLEIEDAFKYAELDVEAYAYSEAKPAGIIHPVVAENKPVSLAKINKAIMGWAQAVPLWYAYFYKSLEKIGLITTKYAKGVYTHFGEGTIQLIVAVNNDQLLVASRDDSSYTWFVDQLRQATFEVGEYGRPTRFMNIDFTYPSDGVVHLCDRPQVAAFIKKFNIDPSRGPRLEEPIPAQFDWSRFDDKQKLCENMTANQIARGKTWMEVRLNELAEISHSTRHDINEVVAKLFSFSDHPHLLIQRMVQRVMLFVAQTPDHGMDFKPRKRRSKTSRTLTCKSGTFNIAGVVSASVYSAGKMWWKCLLYNETKSEIDNHLDILSEAVTWVLDTAAVLRFFESGNVKASPSSEVSIRLGSNELVSALYHKCYTSPDPSYMDTFNQFCRVIETFHWLVCDIGAP</sequence>
<protein>
    <recommendedName>
        <fullName evidence="1">Reverse transcriptase Ty1/copia-type domain-containing protein</fullName>
    </recommendedName>
</protein>
<dbReference type="OrthoDB" id="4064460at2759"/>
<keyword evidence="3" id="KW-1185">Reference proteome</keyword>
<dbReference type="RefSeq" id="XP_034010024.1">
    <property type="nucleotide sequence ID" value="XM_034158098.1"/>
</dbReference>
<dbReference type="GeneID" id="54783799"/>
<organism evidence="2 3">
    <name type="scientific">Diutina rugosa</name>
    <name type="common">Yeast</name>
    <name type="synonym">Candida rugosa</name>
    <dbReference type="NCBI Taxonomy" id="5481"/>
    <lineage>
        <taxon>Eukaryota</taxon>
        <taxon>Fungi</taxon>
        <taxon>Dikarya</taxon>
        <taxon>Ascomycota</taxon>
        <taxon>Saccharomycotina</taxon>
        <taxon>Pichiomycetes</taxon>
        <taxon>Debaryomycetaceae</taxon>
        <taxon>Diutina</taxon>
    </lineage>
</organism>
<dbReference type="VEuPathDB" id="FungiDB:DIURU_005148"/>
<name>A0A642ULD3_DIURU</name>
<dbReference type="AlphaFoldDB" id="A0A642ULD3"/>
<dbReference type="InterPro" id="IPR013103">
    <property type="entry name" value="RVT_2"/>
</dbReference>
<dbReference type="Proteomes" id="UP000449547">
    <property type="component" value="Unassembled WGS sequence"/>
</dbReference>
<proteinExistence type="predicted"/>